<sequence length="280" mass="31115">MPEPAVTCVVPTHDRPELLPRALRSVLAQTRPPDSVIVVDDTGSAGPVVAEFDGRVRYVRSWSSTAGASRNLGAARAGTPLLAFLDDDDTWHPTFLDRCVAELAESTVDFAAAWTWRCRAGHRRPGGSLPPAAVPADWLHRNPGLTGSNFVVRAEAFGRLGGFDAALPVNSDLDLFVRALDLGLRYAVVPERLVVQYRNLSSRGPRRASGLAGYRHKYRDRLTVGQRRFLRREQYLALRFPDQPHRRRLAYALLGWLNATPRQCVDVVWHRLNGTALHSD</sequence>
<evidence type="ECO:0000313" key="2">
    <source>
        <dbReference type="EMBL" id="GIG45933.1"/>
    </source>
</evidence>
<feature type="domain" description="Glycosyltransferase 2-like" evidence="1">
    <location>
        <begin position="8"/>
        <end position="125"/>
    </location>
</feature>
<keyword evidence="3" id="KW-1185">Reference proteome</keyword>
<dbReference type="CDD" id="cd00761">
    <property type="entry name" value="Glyco_tranf_GTA_type"/>
    <property type="match status" value="1"/>
</dbReference>
<dbReference type="Pfam" id="PF00535">
    <property type="entry name" value="Glycos_transf_2"/>
    <property type="match status" value="1"/>
</dbReference>
<evidence type="ECO:0000313" key="3">
    <source>
        <dbReference type="Proteomes" id="UP000660611"/>
    </source>
</evidence>
<gene>
    <name evidence="2" type="ORF">Dsi01nite_039740</name>
</gene>
<comment type="caution">
    <text evidence="2">The sequence shown here is derived from an EMBL/GenBank/DDBJ whole genome shotgun (WGS) entry which is preliminary data.</text>
</comment>
<dbReference type="InterPro" id="IPR050834">
    <property type="entry name" value="Glycosyltransf_2"/>
</dbReference>
<dbReference type="SUPFAM" id="SSF53448">
    <property type="entry name" value="Nucleotide-diphospho-sugar transferases"/>
    <property type="match status" value="1"/>
</dbReference>
<organism evidence="2 3">
    <name type="scientific">Dactylosporangium siamense</name>
    <dbReference type="NCBI Taxonomy" id="685454"/>
    <lineage>
        <taxon>Bacteria</taxon>
        <taxon>Bacillati</taxon>
        <taxon>Actinomycetota</taxon>
        <taxon>Actinomycetes</taxon>
        <taxon>Micromonosporales</taxon>
        <taxon>Micromonosporaceae</taxon>
        <taxon>Dactylosporangium</taxon>
    </lineage>
</organism>
<dbReference type="EMBL" id="BONQ01000058">
    <property type="protein sequence ID" value="GIG45933.1"/>
    <property type="molecule type" value="Genomic_DNA"/>
</dbReference>
<proteinExistence type="predicted"/>
<dbReference type="PANTHER" id="PTHR43685">
    <property type="entry name" value="GLYCOSYLTRANSFERASE"/>
    <property type="match status" value="1"/>
</dbReference>
<accession>A0A919PPI4</accession>
<dbReference type="AlphaFoldDB" id="A0A919PPI4"/>
<protein>
    <recommendedName>
        <fullName evidence="1">Glycosyltransferase 2-like domain-containing protein</fullName>
    </recommendedName>
</protein>
<dbReference type="RefSeq" id="WP_203847727.1">
    <property type="nucleotide sequence ID" value="NZ_BAAAVW010000012.1"/>
</dbReference>
<dbReference type="InterPro" id="IPR029044">
    <property type="entry name" value="Nucleotide-diphossugar_trans"/>
</dbReference>
<name>A0A919PPI4_9ACTN</name>
<dbReference type="PANTHER" id="PTHR43685:SF2">
    <property type="entry name" value="GLYCOSYLTRANSFERASE 2-LIKE DOMAIN-CONTAINING PROTEIN"/>
    <property type="match status" value="1"/>
</dbReference>
<reference evidence="2" key="1">
    <citation type="submission" date="2021-01" db="EMBL/GenBank/DDBJ databases">
        <title>Whole genome shotgun sequence of Dactylosporangium siamense NBRC 106093.</title>
        <authorList>
            <person name="Komaki H."/>
            <person name="Tamura T."/>
        </authorList>
    </citation>
    <scope>NUCLEOTIDE SEQUENCE</scope>
    <source>
        <strain evidence="2">NBRC 106093</strain>
    </source>
</reference>
<dbReference type="Proteomes" id="UP000660611">
    <property type="component" value="Unassembled WGS sequence"/>
</dbReference>
<evidence type="ECO:0000259" key="1">
    <source>
        <dbReference type="Pfam" id="PF00535"/>
    </source>
</evidence>
<dbReference type="Gene3D" id="3.90.550.10">
    <property type="entry name" value="Spore Coat Polysaccharide Biosynthesis Protein SpsA, Chain A"/>
    <property type="match status" value="1"/>
</dbReference>
<dbReference type="InterPro" id="IPR001173">
    <property type="entry name" value="Glyco_trans_2-like"/>
</dbReference>